<dbReference type="InterPro" id="IPR000160">
    <property type="entry name" value="GGDEF_dom"/>
</dbReference>
<organism evidence="3 4">
    <name type="scientific">Vogesella facilis</name>
    <dbReference type="NCBI Taxonomy" id="1655232"/>
    <lineage>
        <taxon>Bacteria</taxon>
        <taxon>Pseudomonadati</taxon>
        <taxon>Pseudomonadota</taxon>
        <taxon>Betaproteobacteria</taxon>
        <taxon>Neisseriales</taxon>
        <taxon>Chromobacteriaceae</taxon>
        <taxon>Vogesella</taxon>
    </lineage>
</organism>
<dbReference type="InterPro" id="IPR003018">
    <property type="entry name" value="GAF"/>
</dbReference>
<sequence>MLNKRFRPLLLLLLLLLLGLAGIWQIARSAARELDSATHNLVQQGLEQELLRQRRQLATNLADYALWNDMAIHVNALQPDLAWLNDNLTPSIYHNLGVQLALLIDKERGVLLGRQHGVLAGDPGRLLPLSPAQWQLLLRNADRYAAANQYGQPFSQLLQYNALNPQSGQPETRLLMLSLQRISPEDPQQLPGPVPRYLLFARHLDSNLLQQIATSYGLPSLTLNFGASNPAVEEVLPLKNNSGQNLAYLSWPTQSPGQALLQRVLPQSLILLSTVLLLGLLVLRTARRLQQRQQQQAERQRQQGQVLQQLVSLRHDDQQELDDYLAEMLPLLAQTLAISRVSVWQFSNDRKELQCLAGINTLTGERLGGEVLDESQHGDYLQALQADRYLASSQTQDDPRLLSLRHYLYSRGVTALLDASIMVGGMHQGVLCAESQTPRREWQPDEIDFMCAAANVIALVMESRARLHAEGELYRQFYYDRFTGLPNRTRLQMQLDELVQQRQHSGQREAQPVGCMMLAVEGLANINELFGRDNGDLVIRELGRRLEGSIGNGEMVARSADNRFALQLLGQDEEQLSRRVDDITTLLAKPLEVQGQPLFLRLSVGLAIYPHDCDEAEAILENAEAALLLSRESPGSWVRFHPDINSNWRRRNRLQADLRQAVARGELLLNYQPYVSLKSGKVAGAEALVRWLHPELGLISPVDFIPLAEESGVIHALGEWVLQEGIRHAAQWRQQYLSSFVISINVSLLQLEDARFAEVVAAILATHHLPGEALELEVTEGLALRNTPAIDSNLQLLRALGIAIAIDDFGTGYASFSYLRRFPVEKLKIDKQFLDHVPENDSSSNLVRMIVAMGHTLGASVTGEGIENIQQARFLAQHGCDYAQGYLISKPLPANALEQFLAAARPLQLQP</sequence>
<evidence type="ECO:0000313" key="4">
    <source>
        <dbReference type="Proteomes" id="UP001595741"/>
    </source>
</evidence>
<dbReference type="InterPro" id="IPR043128">
    <property type="entry name" value="Rev_trsase/Diguanyl_cyclase"/>
</dbReference>
<dbReference type="NCBIfam" id="TIGR00254">
    <property type="entry name" value="GGDEF"/>
    <property type="match status" value="1"/>
</dbReference>
<reference evidence="4" key="1">
    <citation type="journal article" date="2019" name="Int. J. Syst. Evol. Microbiol.">
        <title>The Global Catalogue of Microorganisms (GCM) 10K type strain sequencing project: providing services to taxonomists for standard genome sequencing and annotation.</title>
        <authorList>
            <consortium name="The Broad Institute Genomics Platform"/>
            <consortium name="The Broad Institute Genome Sequencing Center for Infectious Disease"/>
            <person name="Wu L."/>
            <person name="Ma J."/>
        </authorList>
    </citation>
    <scope>NUCLEOTIDE SEQUENCE [LARGE SCALE GENOMIC DNA]</scope>
    <source>
        <strain evidence="4">KCTC 42742</strain>
    </source>
</reference>
<dbReference type="Gene3D" id="3.20.20.450">
    <property type="entry name" value="EAL domain"/>
    <property type="match status" value="1"/>
</dbReference>
<dbReference type="EMBL" id="JBHRXN010000030">
    <property type="protein sequence ID" value="MFC3532680.1"/>
    <property type="molecule type" value="Genomic_DNA"/>
</dbReference>
<proteinExistence type="predicted"/>
<dbReference type="SUPFAM" id="SSF55781">
    <property type="entry name" value="GAF domain-like"/>
    <property type="match status" value="1"/>
</dbReference>
<dbReference type="Proteomes" id="UP001595741">
    <property type="component" value="Unassembled WGS sequence"/>
</dbReference>
<dbReference type="InterPro" id="IPR035919">
    <property type="entry name" value="EAL_sf"/>
</dbReference>
<dbReference type="InterPro" id="IPR007892">
    <property type="entry name" value="CHASE4"/>
</dbReference>
<accession>A0ABV7RF65</accession>
<dbReference type="Gene3D" id="3.30.70.270">
    <property type="match status" value="1"/>
</dbReference>
<feature type="domain" description="EAL" evidence="1">
    <location>
        <begin position="651"/>
        <end position="905"/>
    </location>
</feature>
<dbReference type="CDD" id="cd01948">
    <property type="entry name" value="EAL"/>
    <property type="match status" value="1"/>
</dbReference>
<evidence type="ECO:0000313" key="3">
    <source>
        <dbReference type="EMBL" id="MFC3532680.1"/>
    </source>
</evidence>
<dbReference type="SMART" id="SM00065">
    <property type="entry name" value="GAF"/>
    <property type="match status" value="1"/>
</dbReference>
<gene>
    <name evidence="3" type="ORF">ACFOLG_10845</name>
</gene>
<dbReference type="Gene3D" id="3.30.450.40">
    <property type="match status" value="1"/>
</dbReference>
<name>A0ABV7RF65_9NEIS</name>
<dbReference type="PANTHER" id="PTHR33121">
    <property type="entry name" value="CYCLIC DI-GMP PHOSPHODIESTERASE PDEF"/>
    <property type="match status" value="1"/>
</dbReference>
<dbReference type="SMART" id="SM00267">
    <property type="entry name" value="GGDEF"/>
    <property type="match status" value="1"/>
</dbReference>
<comment type="caution">
    <text evidence="3">The sequence shown here is derived from an EMBL/GenBank/DDBJ whole genome shotgun (WGS) entry which is preliminary data.</text>
</comment>
<dbReference type="InterPro" id="IPR029016">
    <property type="entry name" value="GAF-like_dom_sf"/>
</dbReference>
<dbReference type="Pfam" id="PF00563">
    <property type="entry name" value="EAL"/>
    <property type="match status" value="1"/>
</dbReference>
<dbReference type="PROSITE" id="PS50887">
    <property type="entry name" value="GGDEF"/>
    <property type="match status" value="1"/>
</dbReference>
<evidence type="ECO:0000259" key="2">
    <source>
        <dbReference type="PROSITE" id="PS50887"/>
    </source>
</evidence>
<dbReference type="Pfam" id="PF00990">
    <property type="entry name" value="GGDEF"/>
    <property type="match status" value="1"/>
</dbReference>
<dbReference type="SMART" id="SM00052">
    <property type="entry name" value="EAL"/>
    <property type="match status" value="1"/>
</dbReference>
<dbReference type="SUPFAM" id="SSF141868">
    <property type="entry name" value="EAL domain-like"/>
    <property type="match status" value="1"/>
</dbReference>
<dbReference type="InterPro" id="IPR050706">
    <property type="entry name" value="Cyclic-di-GMP_PDE-like"/>
</dbReference>
<protein>
    <submittedName>
        <fullName evidence="3">EAL domain-containing protein</fullName>
    </submittedName>
</protein>
<evidence type="ECO:0000259" key="1">
    <source>
        <dbReference type="PROSITE" id="PS50883"/>
    </source>
</evidence>
<feature type="domain" description="GGDEF" evidence="2">
    <location>
        <begin position="511"/>
        <end position="643"/>
    </location>
</feature>
<dbReference type="PROSITE" id="PS50883">
    <property type="entry name" value="EAL"/>
    <property type="match status" value="1"/>
</dbReference>
<dbReference type="RefSeq" id="WP_386091615.1">
    <property type="nucleotide sequence ID" value="NZ_JBHRXN010000030.1"/>
</dbReference>
<dbReference type="InterPro" id="IPR001633">
    <property type="entry name" value="EAL_dom"/>
</dbReference>
<dbReference type="Pfam" id="PF01590">
    <property type="entry name" value="GAF"/>
    <property type="match status" value="1"/>
</dbReference>
<dbReference type="InterPro" id="IPR029787">
    <property type="entry name" value="Nucleotide_cyclase"/>
</dbReference>
<dbReference type="SUPFAM" id="SSF55073">
    <property type="entry name" value="Nucleotide cyclase"/>
    <property type="match status" value="1"/>
</dbReference>
<dbReference type="PANTHER" id="PTHR33121:SF79">
    <property type="entry name" value="CYCLIC DI-GMP PHOSPHODIESTERASE PDED-RELATED"/>
    <property type="match status" value="1"/>
</dbReference>
<dbReference type="CDD" id="cd01949">
    <property type="entry name" value="GGDEF"/>
    <property type="match status" value="1"/>
</dbReference>
<dbReference type="Pfam" id="PF05228">
    <property type="entry name" value="CHASE4"/>
    <property type="match status" value="1"/>
</dbReference>
<keyword evidence="4" id="KW-1185">Reference proteome</keyword>